<dbReference type="AlphaFoldDB" id="A0A2S9YEA3"/>
<accession>A0A2S9YEA3</accession>
<dbReference type="SUPFAM" id="SSF47413">
    <property type="entry name" value="lambda repressor-like DNA-binding domains"/>
    <property type="match status" value="2"/>
</dbReference>
<protein>
    <submittedName>
        <fullName evidence="3">Anaerobic benzoate catabolism transcriptional regulator</fullName>
    </submittedName>
</protein>
<dbReference type="Pfam" id="PF13560">
    <property type="entry name" value="HTH_31"/>
    <property type="match status" value="1"/>
</dbReference>
<dbReference type="PROSITE" id="PS50943">
    <property type="entry name" value="HTH_CROC1"/>
    <property type="match status" value="2"/>
</dbReference>
<dbReference type="InterPro" id="IPR001387">
    <property type="entry name" value="Cro/C1-type_HTH"/>
</dbReference>
<keyword evidence="1" id="KW-0238">DNA-binding</keyword>
<comment type="caution">
    <text evidence="3">The sequence shown here is derived from an EMBL/GenBank/DDBJ whole genome shotgun (WGS) entry which is preliminary data.</text>
</comment>
<dbReference type="Gene3D" id="1.10.260.40">
    <property type="entry name" value="lambda repressor-like DNA-binding domains"/>
    <property type="match status" value="2"/>
</dbReference>
<dbReference type="InterPro" id="IPR010982">
    <property type="entry name" value="Lambda_DNA-bd_dom_sf"/>
</dbReference>
<evidence type="ECO:0000313" key="3">
    <source>
        <dbReference type="EMBL" id="PRQ03346.1"/>
    </source>
</evidence>
<feature type="domain" description="HTH cro/C1-type" evidence="2">
    <location>
        <begin position="21"/>
        <end position="75"/>
    </location>
</feature>
<feature type="domain" description="HTH cro/C1-type" evidence="2">
    <location>
        <begin position="93"/>
        <end position="147"/>
    </location>
</feature>
<reference evidence="3 4" key="1">
    <citation type="submission" date="2018-03" db="EMBL/GenBank/DDBJ databases">
        <title>Draft Genome Sequences of the Obligatory Marine Myxobacteria Enhygromyxa salina SWB005.</title>
        <authorList>
            <person name="Poehlein A."/>
            <person name="Moghaddam J.A."/>
            <person name="Harms H."/>
            <person name="Alanjari M."/>
            <person name="Koenig G.M."/>
            <person name="Daniel R."/>
            <person name="Schaeberle T.F."/>
        </authorList>
    </citation>
    <scope>NUCLEOTIDE SEQUENCE [LARGE SCALE GENOMIC DNA]</scope>
    <source>
        <strain evidence="3 4">SWB005</strain>
    </source>
</reference>
<dbReference type="Pfam" id="PF01381">
    <property type="entry name" value="HTH_3"/>
    <property type="match status" value="1"/>
</dbReference>
<dbReference type="PANTHER" id="PTHR46797:SF1">
    <property type="entry name" value="METHYLPHOSPHONATE SYNTHASE"/>
    <property type="match status" value="1"/>
</dbReference>
<dbReference type="EMBL" id="PVNK01000091">
    <property type="protein sequence ID" value="PRQ03346.1"/>
    <property type="molecule type" value="Genomic_DNA"/>
</dbReference>
<keyword evidence="4" id="KW-1185">Reference proteome</keyword>
<dbReference type="PANTHER" id="PTHR46797">
    <property type="entry name" value="HTH-TYPE TRANSCRIPTIONAL REGULATOR"/>
    <property type="match status" value="1"/>
</dbReference>
<dbReference type="GO" id="GO:0003677">
    <property type="term" value="F:DNA binding"/>
    <property type="evidence" value="ECO:0007669"/>
    <property type="project" value="UniProtKB-KW"/>
</dbReference>
<dbReference type="SMART" id="SM00530">
    <property type="entry name" value="HTH_XRE"/>
    <property type="match status" value="2"/>
</dbReference>
<proteinExistence type="predicted"/>
<organism evidence="3 4">
    <name type="scientific">Enhygromyxa salina</name>
    <dbReference type="NCBI Taxonomy" id="215803"/>
    <lineage>
        <taxon>Bacteria</taxon>
        <taxon>Pseudomonadati</taxon>
        <taxon>Myxococcota</taxon>
        <taxon>Polyangia</taxon>
        <taxon>Nannocystales</taxon>
        <taxon>Nannocystaceae</taxon>
        <taxon>Enhygromyxa</taxon>
    </lineage>
</organism>
<dbReference type="InterPro" id="IPR050807">
    <property type="entry name" value="TransReg_Diox_bact_type"/>
</dbReference>
<dbReference type="CDD" id="cd00093">
    <property type="entry name" value="HTH_XRE"/>
    <property type="match status" value="2"/>
</dbReference>
<dbReference type="GO" id="GO:0003700">
    <property type="term" value="F:DNA-binding transcription factor activity"/>
    <property type="evidence" value="ECO:0007669"/>
    <property type="project" value="TreeGrafter"/>
</dbReference>
<gene>
    <name evidence="3" type="ORF">ENSA5_16540</name>
</gene>
<evidence type="ECO:0000256" key="1">
    <source>
        <dbReference type="ARBA" id="ARBA00023125"/>
    </source>
</evidence>
<evidence type="ECO:0000313" key="4">
    <source>
        <dbReference type="Proteomes" id="UP000237968"/>
    </source>
</evidence>
<evidence type="ECO:0000259" key="2">
    <source>
        <dbReference type="PROSITE" id="PS50943"/>
    </source>
</evidence>
<name>A0A2S9YEA3_9BACT</name>
<sequence>MWEFVYDDEEEPLRGHFGRYVQACREARGLTREQLADRCELVLDMIVRLEEGYLSPEFDTLRKLCAGLGMSMSALAQSSLGRGQSARFFGLYIRSCRDERDLSVADLARRCNLSVESIEEIENGRVSMALDTLRKLCLGLDIPLSELFDGFERVP</sequence>
<dbReference type="RefSeq" id="WP_106391110.1">
    <property type="nucleotide sequence ID" value="NZ_PVNK01000091.1"/>
</dbReference>
<dbReference type="GO" id="GO:0005829">
    <property type="term" value="C:cytosol"/>
    <property type="evidence" value="ECO:0007669"/>
    <property type="project" value="TreeGrafter"/>
</dbReference>
<dbReference type="Proteomes" id="UP000237968">
    <property type="component" value="Unassembled WGS sequence"/>
</dbReference>